<evidence type="ECO:0000313" key="2">
    <source>
        <dbReference type="Proteomes" id="UP000183975"/>
    </source>
</evidence>
<protein>
    <submittedName>
        <fullName evidence="1">Uncharacterized protein</fullName>
    </submittedName>
</protein>
<dbReference type="Proteomes" id="UP000183975">
    <property type="component" value="Unassembled WGS sequence"/>
</dbReference>
<name>A0A1M6VVB2_9FIRM</name>
<keyword evidence="2" id="KW-1185">Reference proteome</keyword>
<gene>
    <name evidence="1" type="ORF">SAMN02745138_02460</name>
</gene>
<dbReference type="AlphaFoldDB" id="A0A1M6VVB2"/>
<dbReference type="RefSeq" id="WP_143158990.1">
    <property type="nucleotide sequence ID" value="NZ_FRAH01000049.1"/>
</dbReference>
<dbReference type="OrthoDB" id="2055505at2"/>
<accession>A0A1M6VVB2</accession>
<evidence type="ECO:0000313" key="1">
    <source>
        <dbReference type="EMBL" id="SHK85266.1"/>
    </source>
</evidence>
<reference evidence="1 2" key="1">
    <citation type="submission" date="2016-11" db="EMBL/GenBank/DDBJ databases">
        <authorList>
            <person name="Jaros S."/>
            <person name="Januszkiewicz K."/>
            <person name="Wedrychowicz H."/>
        </authorList>
    </citation>
    <scope>NUCLEOTIDE SEQUENCE [LARGE SCALE GENOMIC DNA]</scope>
    <source>
        <strain evidence="1 2">DSM 14214</strain>
    </source>
</reference>
<dbReference type="EMBL" id="FRAH01000049">
    <property type="protein sequence ID" value="SHK85266.1"/>
    <property type="molecule type" value="Genomic_DNA"/>
</dbReference>
<organism evidence="1 2">
    <name type="scientific">Anaerotignum lactatifermentans DSM 14214</name>
    <dbReference type="NCBI Taxonomy" id="1121323"/>
    <lineage>
        <taxon>Bacteria</taxon>
        <taxon>Bacillati</taxon>
        <taxon>Bacillota</taxon>
        <taxon>Clostridia</taxon>
        <taxon>Lachnospirales</taxon>
        <taxon>Anaerotignaceae</taxon>
        <taxon>Anaerotignum</taxon>
    </lineage>
</organism>
<proteinExistence type="predicted"/>
<sequence>MNEEKDMRTLIEEDLQHSQEIWESYSHDKEKLGELFQLLLQHYDGKIDGFDEDLWVIQDREDCADMAEVYRKNIRHLMERLEAFRDNGYSNEGLMEYYIRKEQKDIDYSADFTSVRISLGMANLPAREKEEIMMKLDEMEEICAQVVPRSKKWESLREYLIWLSGKEADVAMEILPLFFRINDTITKRQEV</sequence>